<reference evidence="7" key="2">
    <citation type="submission" date="2020-09" db="EMBL/GenBank/DDBJ databases">
        <authorList>
            <person name="Sun Q."/>
            <person name="Ohkuma M."/>
        </authorList>
    </citation>
    <scope>NUCLEOTIDE SEQUENCE</scope>
    <source>
        <strain evidence="7">JCM 4386</strain>
    </source>
</reference>
<dbReference type="SUPFAM" id="SSF50370">
    <property type="entry name" value="Ricin B-like lectins"/>
    <property type="match status" value="1"/>
</dbReference>
<accession>A0A918FR36</accession>
<dbReference type="EMBL" id="BMTL01000002">
    <property type="protein sequence ID" value="GGR69391.1"/>
    <property type="molecule type" value="Genomic_DNA"/>
</dbReference>
<dbReference type="InterPro" id="IPR023296">
    <property type="entry name" value="Glyco_hydro_beta-prop_sf"/>
</dbReference>
<feature type="domain" description="Ricin B lectin" evidence="6">
    <location>
        <begin position="338"/>
        <end position="469"/>
    </location>
</feature>
<evidence type="ECO:0000256" key="2">
    <source>
        <dbReference type="ARBA" id="ARBA00022801"/>
    </source>
</evidence>
<comment type="caution">
    <text evidence="7">The sequence shown here is derived from an EMBL/GenBank/DDBJ whole genome shotgun (WGS) entry which is preliminary data.</text>
</comment>
<dbReference type="AlphaFoldDB" id="A0A918FR36"/>
<keyword evidence="5" id="KW-0732">Signal</keyword>
<dbReference type="Gene3D" id="2.115.10.20">
    <property type="entry name" value="Glycosyl hydrolase domain, family 43"/>
    <property type="match status" value="1"/>
</dbReference>
<reference evidence="7" key="1">
    <citation type="journal article" date="2014" name="Int. J. Syst. Evol. Microbiol.">
        <title>Complete genome sequence of Corynebacterium casei LMG S-19264T (=DSM 44701T), isolated from a smear-ripened cheese.</title>
        <authorList>
            <consortium name="US DOE Joint Genome Institute (JGI-PGF)"/>
            <person name="Walter F."/>
            <person name="Albersmeier A."/>
            <person name="Kalinowski J."/>
            <person name="Ruckert C."/>
        </authorList>
    </citation>
    <scope>NUCLEOTIDE SEQUENCE</scope>
    <source>
        <strain evidence="7">JCM 4386</strain>
    </source>
</reference>
<dbReference type="InterPro" id="IPR000772">
    <property type="entry name" value="Ricin_B_lectin"/>
</dbReference>
<evidence type="ECO:0000259" key="6">
    <source>
        <dbReference type="SMART" id="SM00458"/>
    </source>
</evidence>
<dbReference type="RefSeq" id="WP_190147559.1">
    <property type="nucleotide sequence ID" value="NZ_BMTL01000002.1"/>
</dbReference>
<dbReference type="PANTHER" id="PTHR22925">
    <property type="entry name" value="GLYCOSYL HYDROLASE 43 FAMILY MEMBER"/>
    <property type="match status" value="1"/>
</dbReference>
<dbReference type="GO" id="GO:0005975">
    <property type="term" value="P:carbohydrate metabolic process"/>
    <property type="evidence" value="ECO:0007669"/>
    <property type="project" value="InterPro"/>
</dbReference>
<feature type="signal peptide" evidence="5">
    <location>
        <begin position="1"/>
        <end position="27"/>
    </location>
</feature>
<evidence type="ECO:0000256" key="4">
    <source>
        <dbReference type="RuleBase" id="RU361187"/>
    </source>
</evidence>
<dbReference type="SMART" id="SM00458">
    <property type="entry name" value="RICIN"/>
    <property type="match status" value="1"/>
</dbReference>
<comment type="similarity">
    <text evidence="1 4">Belongs to the glycosyl hydrolase 43 family.</text>
</comment>
<evidence type="ECO:0000313" key="8">
    <source>
        <dbReference type="Proteomes" id="UP000606194"/>
    </source>
</evidence>
<dbReference type="SUPFAM" id="SSF75005">
    <property type="entry name" value="Arabinanase/levansucrase/invertase"/>
    <property type="match status" value="1"/>
</dbReference>
<name>A0A918FR36_9ACTN</name>
<dbReference type="Gene3D" id="2.80.10.50">
    <property type="match status" value="2"/>
</dbReference>
<gene>
    <name evidence="7" type="ORF">GCM10010269_05200</name>
</gene>
<feature type="chain" id="PRO_5036942601" evidence="5">
    <location>
        <begin position="28"/>
        <end position="470"/>
    </location>
</feature>
<sequence length="470" mass="50926">MKRAYATLLALCLALFGAFAAAGPAHAAPMTIINGTQFTDTSGGPVHAHGGGVLKVGSFYYWFGENRNADNTFRYVDAYRSTDLKNWEFRNHVLTQSSAFELATANIERPKVMYNAATGKYVMWMHKENGVDYSEARAAVAVSDTVDGNYTWQGSFRPLDQHMSRDITVFVDTDGTGYMVSAARENYDLQIYRLTADYTGIADLVADPWHGGHREAPALFKRNGVYFMLTSAATGWNPNQQQYATATSLAGPWTAMTNVGDSTAYGSQTAYVLPVQGTSGTSYLYLGDRWGNSFGGTVNDSRYVWLPLAFPTSTSLSMSWAPEVTVDTALGTVTGTSATYNTLIARHSGKCADVTSQSLWSGAQIKQYDCNGGNNQKYWFKSIDSGYYQLIVRNSSLCVQANASTVTQEDCNATTTSQQWSLTTSGNYVNVKSRAGGGCLDVNGASTANSAAVITYTCNGGTNQQWTRGS</sequence>
<dbReference type="Proteomes" id="UP000606194">
    <property type="component" value="Unassembled WGS sequence"/>
</dbReference>
<dbReference type="InterPro" id="IPR006710">
    <property type="entry name" value="Glyco_hydro_43"/>
</dbReference>
<organism evidence="7 8">
    <name type="scientific">Streptomyces humidus</name>
    <dbReference type="NCBI Taxonomy" id="52259"/>
    <lineage>
        <taxon>Bacteria</taxon>
        <taxon>Bacillati</taxon>
        <taxon>Actinomycetota</taxon>
        <taxon>Actinomycetes</taxon>
        <taxon>Kitasatosporales</taxon>
        <taxon>Streptomycetaceae</taxon>
        <taxon>Streptomyces</taxon>
    </lineage>
</organism>
<dbReference type="InterPro" id="IPR035992">
    <property type="entry name" value="Ricin_B-like_lectins"/>
</dbReference>
<keyword evidence="3 4" id="KW-0326">Glycosidase</keyword>
<dbReference type="GO" id="GO:0004553">
    <property type="term" value="F:hydrolase activity, hydrolyzing O-glycosyl compounds"/>
    <property type="evidence" value="ECO:0007669"/>
    <property type="project" value="InterPro"/>
</dbReference>
<keyword evidence="8" id="KW-1185">Reference proteome</keyword>
<dbReference type="Pfam" id="PF04616">
    <property type="entry name" value="Glyco_hydro_43"/>
    <property type="match status" value="1"/>
</dbReference>
<protein>
    <submittedName>
        <fullName evidence="7">Beta-xylosidase</fullName>
    </submittedName>
</protein>
<dbReference type="PROSITE" id="PS50231">
    <property type="entry name" value="RICIN_B_LECTIN"/>
    <property type="match status" value="1"/>
</dbReference>
<evidence type="ECO:0000313" key="7">
    <source>
        <dbReference type="EMBL" id="GGR69391.1"/>
    </source>
</evidence>
<proteinExistence type="inferred from homology"/>
<dbReference type="CDD" id="cd18822">
    <property type="entry name" value="GH43_CtGH43-like"/>
    <property type="match status" value="1"/>
</dbReference>
<keyword evidence="2 4" id="KW-0378">Hydrolase</keyword>
<dbReference type="PANTHER" id="PTHR22925:SF3">
    <property type="entry name" value="GLYCOSYL HYDROLASE FAMILY PROTEIN 43"/>
    <property type="match status" value="1"/>
</dbReference>
<evidence type="ECO:0000256" key="5">
    <source>
        <dbReference type="SAM" id="SignalP"/>
    </source>
</evidence>
<evidence type="ECO:0000256" key="3">
    <source>
        <dbReference type="ARBA" id="ARBA00023295"/>
    </source>
</evidence>
<evidence type="ECO:0000256" key="1">
    <source>
        <dbReference type="ARBA" id="ARBA00009865"/>
    </source>
</evidence>
<dbReference type="Pfam" id="PF00652">
    <property type="entry name" value="Ricin_B_lectin"/>
    <property type="match status" value="1"/>
</dbReference>